<name>A0A075G6E0_9ARCH</name>
<organism evidence="5">
    <name type="scientific">uncultured marine thaumarchaeote KM3_01_C08</name>
    <dbReference type="NCBI Taxonomy" id="1455951"/>
    <lineage>
        <taxon>Archaea</taxon>
        <taxon>Nitrososphaerota</taxon>
        <taxon>environmental samples</taxon>
    </lineage>
</organism>
<dbReference type="InterPro" id="IPR034733">
    <property type="entry name" value="AcCoA_carboxyl_beta"/>
</dbReference>
<evidence type="ECO:0000256" key="1">
    <source>
        <dbReference type="ARBA" id="ARBA00006102"/>
    </source>
</evidence>
<evidence type="ECO:0000259" key="3">
    <source>
        <dbReference type="PROSITE" id="PS50980"/>
    </source>
</evidence>
<dbReference type="Gene3D" id="3.90.226.10">
    <property type="entry name" value="2-enoyl-CoA Hydratase, Chain A, domain 1"/>
    <property type="match status" value="2"/>
</dbReference>
<dbReference type="PROSITE" id="PS50989">
    <property type="entry name" value="COA_CT_CTER"/>
    <property type="match status" value="1"/>
</dbReference>
<feature type="region of interest" description="Disordered" evidence="2">
    <location>
        <begin position="1"/>
        <end position="30"/>
    </location>
</feature>
<protein>
    <submittedName>
        <fullName evidence="5">Carboxyl transferase</fullName>
    </submittedName>
</protein>
<dbReference type="InterPro" id="IPR051047">
    <property type="entry name" value="AccD/PCCB"/>
</dbReference>
<dbReference type="SUPFAM" id="SSF52096">
    <property type="entry name" value="ClpP/crotonase"/>
    <property type="match status" value="2"/>
</dbReference>
<dbReference type="PROSITE" id="PS50980">
    <property type="entry name" value="COA_CT_NTER"/>
    <property type="match status" value="1"/>
</dbReference>
<dbReference type="FunFam" id="3.90.226.10:FF:000017">
    <property type="entry name" value="Propionyl-CoA carboxylase subunit beta 5"/>
    <property type="match status" value="1"/>
</dbReference>
<reference evidence="5" key="1">
    <citation type="journal article" date="2014" name="Genome Biol. Evol.">
        <title>Pangenome evidence for extensive interdomain horizontal transfer affecting lineage core and shell genes in uncultured planktonic thaumarchaeota and euryarchaeota.</title>
        <authorList>
            <person name="Deschamps P."/>
            <person name="Zivanovic Y."/>
            <person name="Moreira D."/>
            <person name="Rodriguez-Valera F."/>
            <person name="Lopez-Garcia P."/>
        </authorList>
    </citation>
    <scope>NUCLEOTIDE SEQUENCE</scope>
</reference>
<dbReference type="GO" id="GO:0004658">
    <property type="term" value="F:propionyl-CoA carboxylase activity"/>
    <property type="evidence" value="ECO:0007669"/>
    <property type="project" value="TreeGrafter"/>
</dbReference>
<dbReference type="InterPro" id="IPR011762">
    <property type="entry name" value="COA_CT_N"/>
</dbReference>
<keyword evidence="5" id="KW-0808">Transferase</keyword>
<feature type="domain" description="CoA carboxyltransferase N-terminal" evidence="3">
    <location>
        <begin position="2"/>
        <end position="258"/>
    </location>
</feature>
<dbReference type="PANTHER" id="PTHR43842:SF2">
    <property type="entry name" value="PROPIONYL-COA CARBOXYLASE BETA CHAIN, MITOCHONDRIAL"/>
    <property type="match status" value="1"/>
</dbReference>
<comment type="similarity">
    <text evidence="1">Belongs to the AccD/PCCB family.</text>
</comment>
<evidence type="ECO:0000313" key="5">
    <source>
        <dbReference type="EMBL" id="AIE97506.1"/>
    </source>
</evidence>
<proteinExistence type="inferred from homology"/>
<dbReference type="PANTHER" id="PTHR43842">
    <property type="entry name" value="PROPIONYL-COA CARBOXYLASE BETA CHAIN"/>
    <property type="match status" value="1"/>
</dbReference>
<dbReference type="GO" id="GO:0016740">
    <property type="term" value="F:transferase activity"/>
    <property type="evidence" value="ECO:0007669"/>
    <property type="project" value="UniProtKB-KW"/>
</dbReference>
<dbReference type="InterPro" id="IPR029045">
    <property type="entry name" value="ClpP/crotonase-like_dom_sf"/>
</dbReference>
<accession>A0A075G6E0</accession>
<feature type="compositionally biased region" description="Basic and acidic residues" evidence="2">
    <location>
        <begin position="1"/>
        <end position="10"/>
    </location>
</feature>
<sequence length="515" mass="56619">MHSDKIDGFLKKRKTADQAGGQDRIAKQHEKGKLTARERINLLLDEGSFVEIDALATHHYHQYDMQKKKFFGDGVVGGYGNINGRQVYVFAYDFTVLGGTLSKMGAKKITKLMDHAVRNGCPVIGIMDSGGARIQEGIQSLDGFGDIFYHNQLASGVVPQITASIGPSAGGAVYSPAMTDFVIMVDKLGTMFVTGPDVVKTVLGEEVSFDELGGAMTHGTKSGVAHFVVKNEYECMDYIKTLLSYIPQNNTEEPLTVQNDDDPNRLDHNLINILPEDSLKPYDMKEIIHSMVDNHNFFEVHELFAQNIIVGFARMNGKTIGIVASQPLFLAGALDIDSSNKAARFIRFCDCYNIPIVTLVDTPGYMPGTNQEHNGIIRHGSKLLYAYSEATVPKITIVVGKAYGGAYIAMGSKNLRTDINYAWPTARIAVLGSEGAVNIMNRKELASSKDPESLKKQLIDEFTEKFANPYVAASNGTVDTVIDPAETRPMIIKALEMLSNKRDRQLPRKHGNMNL</sequence>
<dbReference type="Pfam" id="PF01039">
    <property type="entry name" value="Carboxyl_trans"/>
    <property type="match status" value="1"/>
</dbReference>
<evidence type="ECO:0000259" key="4">
    <source>
        <dbReference type="PROSITE" id="PS50989"/>
    </source>
</evidence>
<dbReference type="AlphaFoldDB" id="A0A075G6E0"/>
<dbReference type="InterPro" id="IPR011763">
    <property type="entry name" value="COA_CT_C"/>
</dbReference>
<dbReference type="FunFam" id="3.90.226.10:FF:000016">
    <property type="entry name" value="Propionyl-CoA carboxylase, beta subunit"/>
    <property type="match status" value="1"/>
</dbReference>
<feature type="domain" description="CoA carboxyltransferase C-terminal" evidence="4">
    <location>
        <begin position="262"/>
        <end position="497"/>
    </location>
</feature>
<evidence type="ECO:0000256" key="2">
    <source>
        <dbReference type="SAM" id="MobiDB-lite"/>
    </source>
</evidence>
<dbReference type="EMBL" id="KF900510">
    <property type="protein sequence ID" value="AIE97506.1"/>
    <property type="molecule type" value="Genomic_DNA"/>
</dbReference>